<dbReference type="AlphaFoldDB" id="A0A5B9EGR2"/>
<dbReference type="GO" id="GO:0010041">
    <property type="term" value="P:response to iron(III) ion"/>
    <property type="evidence" value="ECO:0007669"/>
    <property type="project" value="TreeGrafter"/>
</dbReference>
<dbReference type="GO" id="GO:0005886">
    <property type="term" value="C:plasma membrane"/>
    <property type="evidence" value="ECO:0007669"/>
    <property type="project" value="UniProtKB-SubCell"/>
</dbReference>
<feature type="transmembrane region" description="Helical" evidence="8">
    <location>
        <begin position="322"/>
        <end position="339"/>
    </location>
</feature>
<dbReference type="EMBL" id="CP042806">
    <property type="protein sequence ID" value="QEE31222.1"/>
    <property type="molecule type" value="Genomic_DNA"/>
</dbReference>
<evidence type="ECO:0000256" key="6">
    <source>
        <dbReference type="ARBA" id="ARBA00022989"/>
    </source>
</evidence>
<dbReference type="Proteomes" id="UP000321820">
    <property type="component" value="Chromosome"/>
</dbReference>
<comment type="subcellular location">
    <subcellularLocation>
        <location evidence="1">Cell membrane</location>
        <topology evidence="1">Multi-pass membrane protein</topology>
    </subcellularLocation>
</comment>
<keyword evidence="2" id="KW-1003">Cell membrane</keyword>
<feature type="transmembrane region" description="Helical" evidence="8">
    <location>
        <begin position="101"/>
        <end position="122"/>
    </location>
</feature>
<gene>
    <name evidence="10" type="ORF">FTW19_06570</name>
</gene>
<dbReference type="InterPro" id="IPR050297">
    <property type="entry name" value="LipidA_mod_glycosyltrf_83"/>
</dbReference>
<dbReference type="InterPro" id="IPR038731">
    <property type="entry name" value="RgtA/B/C-like"/>
</dbReference>
<keyword evidence="11" id="KW-1185">Reference proteome</keyword>
<accession>A0A5B9EGR2</accession>
<evidence type="ECO:0000256" key="8">
    <source>
        <dbReference type="SAM" id="Phobius"/>
    </source>
</evidence>
<keyword evidence="3" id="KW-0328">Glycosyltransferase</keyword>
<dbReference type="GO" id="GO:0016763">
    <property type="term" value="F:pentosyltransferase activity"/>
    <property type="evidence" value="ECO:0007669"/>
    <property type="project" value="TreeGrafter"/>
</dbReference>
<keyword evidence="5 8" id="KW-0812">Transmembrane</keyword>
<dbReference type="Pfam" id="PF13231">
    <property type="entry name" value="PMT_2"/>
    <property type="match status" value="1"/>
</dbReference>
<keyword evidence="6 8" id="KW-1133">Transmembrane helix</keyword>
<feature type="transmembrane region" description="Helical" evidence="8">
    <location>
        <begin position="258"/>
        <end position="276"/>
    </location>
</feature>
<evidence type="ECO:0000256" key="3">
    <source>
        <dbReference type="ARBA" id="ARBA00022676"/>
    </source>
</evidence>
<keyword evidence="4 10" id="KW-0808">Transferase</keyword>
<protein>
    <submittedName>
        <fullName evidence="10">Glycosyltransferase family 39 protein</fullName>
    </submittedName>
</protein>
<evidence type="ECO:0000256" key="7">
    <source>
        <dbReference type="ARBA" id="ARBA00023136"/>
    </source>
</evidence>
<keyword evidence="7 8" id="KW-0472">Membrane</keyword>
<feature type="transmembrane region" description="Helical" evidence="8">
    <location>
        <begin position="360"/>
        <end position="378"/>
    </location>
</feature>
<feature type="transmembrane region" description="Helical" evidence="8">
    <location>
        <begin position="417"/>
        <end position="439"/>
    </location>
</feature>
<dbReference type="PANTHER" id="PTHR33908:SF3">
    <property type="entry name" value="UNDECAPRENYL PHOSPHATE-ALPHA-4-AMINO-4-DEOXY-L-ARABINOSE ARABINOSYL TRANSFERASE"/>
    <property type="match status" value="1"/>
</dbReference>
<evidence type="ECO:0000256" key="1">
    <source>
        <dbReference type="ARBA" id="ARBA00004651"/>
    </source>
</evidence>
<dbReference type="PANTHER" id="PTHR33908">
    <property type="entry name" value="MANNOSYLTRANSFERASE YKCB-RELATED"/>
    <property type="match status" value="1"/>
</dbReference>
<feature type="transmembrane region" description="Helical" evidence="8">
    <location>
        <begin position="199"/>
        <end position="218"/>
    </location>
</feature>
<evidence type="ECO:0000256" key="5">
    <source>
        <dbReference type="ARBA" id="ARBA00022692"/>
    </source>
</evidence>
<feature type="transmembrane region" description="Helical" evidence="8">
    <location>
        <begin position="297"/>
        <end position="316"/>
    </location>
</feature>
<dbReference type="KEGG" id="talb:FTW19_06570"/>
<evidence type="ECO:0000313" key="10">
    <source>
        <dbReference type="EMBL" id="QEE31222.1"/>
    </source>
</evidence>
<reference evidence="10 11" key="1">
    <citation type="submission" date="2019-08" db="EMBL/GenBank/DDBJ databases">
        <title>Complete genome sequence of Terriglobus albidus strain ORNL.</title>
        <authorList>
            <person name="Podar M."/>
        </authorList>
    </citation>
    <scope>NUCLEOTIDE SEQUENCE [LARGE SCALE GENOMIC DNA]</scope>
    <source>
        <strain evidence="10 11">ORNL</strain>
    </source>
</reference>
<evidence type="ECO:0000313" key="11">
    <source>
        <dbReference type="Proteomes" id="UP000321820"/>
    </source>
</evidence>
<feature type="transmembrane region" description="Helical" evidence="8">
    <location>
        <begin position="166"/>
        <end position="187"/>
    </location>
</feature>
<organism evidence="10 11">
    <name type="scientific">Terriglobus albidus</name>
    <dbReference type="NCBI Taxonomy" id="1592106"/>
    <lineage>
        <taxon>Bacteria</taxon>
        <taxon>Pseudomonadati</taxon>
        <taxon>Acidobacteriota</taxon>
        <taxon>Terriglobia</taxon>
        <taxon>Terriglobales</taxon>
        <taxon>Acidobacteriaceae</taxon>
        <taxon>Terriglobus</taxon>
    </lineage>
</organism>
<feature type="transmembrane region" description="Helical" evidence="8">
    <location>
        <begin position="71"/>
        <end position="89"/>
    </location>
</feature>
<feature type="transmembrane region" description="Helical" evidence="8">
    <location>
        <begin position="446"/>
        <end position="464"/>
    </location>
</feature>
<evidence type="ECO:0000256" key="2">
    <source>
        <dbReference type="ARBA" id="ARBA00022475"/>
    </source>
</evidence>
<name>A0A5B9EGR2_9BACT</name>
<dbReference type="OrthoDB" id="9815691at2"/>
<proteinExistence type="predicted"/>
<sequence length="588" mass="65780">MIIWGVLQLGGIFTPGLLDDVDSVYLEVAREMLVRHDYVTPYVDGIRFFDKPPLMYWLAAGSMKIFGPHDWAGRLPLTLLVLGLIFSVYSLGRRFFGERGGFYSGLAIATSIGPYLFTRFYIPDVPLALWMTVSIHLLLIALDRVRTHESALKPMLGFAAVTALNVLTKGFIGLVFPVGFALIFLLLTRQIRAMLRLHLVASTALFLLIALPWHVLAAIRNPAIDANARGWFWFYVINEHFMRFLGKRIPHDYGQVPLLLFWGMILAWLLPWAVFLPRAIRWGVATLRTQGMKARASEAPLTLFLWAFTVIGFFSLGSRQEYYALPALPALAILAGGQLERAEDPLHPGSRHAGYFWTRWLLLPITTLAAVVCTWFAITAPTPPAGVDISDLLTTNPERYTLALGHLYDLTGKAMGFFRFPLILVAVSMYAAGLTAWLLRRKGKCYAANVTLAIAMMGNLWGMHEGLARFYPILGSKGLADAINSVFQPGDQIMLDGELTSGSSIAFYTRQPLHLVNGRVNGPWYGSFWPDAARVFETEDSLHQAWASHDRVFLMTYEPQRRLTDLRPFGGVYELKSEGGKTVLTNHP</sequence>
<evidence type="ECO:0000259" key="9">
    <source>
        <dbReference type="Pfam" id="PF13231"/>
    </source>
</evidence>
<evidence type="ECO:0000256" key="4">
    <source>
        <dbReference type="ARBA" id="ARBA00022679"/>
    </source>
</evidence>
<feature type="domain" description="Glycosyltransferase RgtA/B/C/D-like" evidence="9">
    <location>
        <begin position="50"/>
        <end position="213"/>
    </location>
</feature>
<dbReference type="GO" id="GO:0009103">
    <property type="term" value="P:lipopolysaccharide biosynthetic process"/>
    <property type="evidence" value="ECO:0007669"/>
    <property type="project" value="UniProtKB-ARBA"/>
</dbReference>